<protein>
    <submittedName>
        <fullName evidence="6">UBC core domain-containing protein</fullName>
    </submittedName>
    <submittedName>
        <fullName evidence="5">UBIQUITIN_CONJUGAT_2 domain-containing protein</fullName>
    </submittedName>
</protein>
<dbReference type="AlphaFoldDB" id="A0A0K0EJI6"/>
<reference evidence="5" key="1">
    <citation type="submission" date="2015-08" db="UniProtKB">
        <authorList>
            <consortium name="WormBaseParasite"/>
        </authorList>
    </citation>
    <scope>IDENTIFICATION</scope>
</reference>
<evidence type="ECO:0000256" key="1">
    <source>
        <dbReference type="ARBA" id="ARBA00022679"/>
    </source>
</evidence>
<dbReference type="PROSITE" id="PS50127">
    <property type="entry name" value="UBC_2"/>
    <property type="match status" value="1"/>
</dbReference>
<evidence type="ECO:0000256" key="2">
    <source>
        <dbReference type="ARBA" id="ARBA00022786"/>
    </source>
</evidence>
<evidence type="ECO:0000259" key="3">
    <source>
        <dbReference type="PROSITE" id="PS50127"/>
    </source>
</evidence>
<dbReference type="SMART" id="SM00212">
    <property type="entry name" value="UBCc"/>
    <property type="match status" value="1"/>
</dbReference>
<feature type="domain" description="UBC core" evidence="3">
    <location>
        <begin position="426"/>
        <end position="592"/>
    </location>
</feature>
<dbReference type="GO" id="GO:0004869">
    <property type="term" value="F:cysteine-type endopeptidase inhibitor activity"/>
    <property type="evidence" value="ECO:0007669"/>
    <property type="project" value="TreeGrafter"/>
</dbReference>
<dbReference type="WBParaSite" id="SSTP_0000963200.1">
    <property type="protein sequence ID" value="SSTP_0000963200.1"/>
    <property type="gene ID" value="SSTP_0000963200"/>
</dbReference>
<dbReference type="PANTHER" id="PTHR46116:SF39">
    <property type="entry name" value="BACULOVIRAL IAP REPEAT-CONTAINING PROTEIN 6"/>
    <property type="match status" value="1"/>
</dbReference>
<dbReference type="STRING" id="6248.A0A0K0EJI6"/>
<dbReference type="WBParaSite" id="TCONS_00007754.p1">
    <property type="protein sequence ID" value="TCONS_00007754.p1"/>
    <property type="gene ID" value="XLOC_005787"/>
</dbReference>
<dbReference type="GO" id="GO:0043066">
    <property type="term" value="P:negative regulation of apoptotic process"/>
    <property type="evidence" value="ECO:0007669"/>
    <property type="project" value="TreeGrafter"/>
</dbReference>
<dbReference type="Proteomes" id="UP000035681">
    <property type="component" value="Unplaced"/>
</dbReference>
<dbReference type="GO" id="GO:0016740">
    <property type="term" value="F:transferase activity"/>
    <property type="evidence" value="ECO:0007669"/>
    <property type="project" value="UniProtKB-KW"/>
</dbReference>
<evidence type="ECO:0000313" key="4">
    <source>
        <dbReference type="Proteomes" id="UP000035681"/>
    </source>
</evidence>
<keyword evidence="1" id="KW-0808">Transferase</keyword>
<dbReference type="InterPro" id="IPR016135">
    <property type="entry name" value="UBQ-conjugating_enzyme/RWD"/>
</dbReference>
<evidence type="ECO:0000313" key="5">
    <source>
        <dbReference type="WBParaSite" id="SSTP_0000963200.1"/>
    </source>
</evidence>
<name>A0A0K0EJI6_STRER</name>
<dbReference type="SUPFAM" id="SSF54495">
    <property type="entry name" value="UBC-like"/>
    <property type="match status" value="1"/>
</dbReference>
<dbReference type="Pfam" id="PF00179">
    <property type="entry name" value="UQ_con"/>
    <property type="match status" value="1"/>
</dbReference>
<proteinExistence type="predicted"/>
<dbReference type="PANTHER" id="PTHR46116">
    <property type="entry name" value="(E3-INDEPENDENT) E2 UBIQUITIN-CONJUGATING ENZYME"/>
    <property type="match status" value="1"/>
</dbReference>
<accession>A0A0K0EJI6</accession>
<organism evidence="5">
    <name type="scientific">Strongyloides stercoralis</name>
    <name type="common">Threadworm</name>
    <dbReference type="NCBI Taxonomy" id="6248"/>
    <lineage>
        <taxon>Eukaryota</taxon>
        <taxon>Metazoa</taxon>
        <taxon>Ecdysozoa</taxon>
        <taxon>Nematoda</taxon>
        <taxon>Chromadorea</taxon>
        <taxon>Rhabditida</taxon>
        <taxon>Tylenchina</taxon>
        <taxon>Panagrolaimomorpha</taxon>
        <taxon>Strongyloidoidea</taxon>
        <taxon>Strongyloididae</taxon>
        <taxon>Strongyloides</taxon>
    </lineage>
</organism>
<dbReference type="InterPro" id="IPR000608">
    <property type="entry name" value="UBC"/>
</dbReference>
<keyword evidence="2" id="KW-0833">Ubl conjugation pathway</keyword>
<dbReference type="CDD" id="cd23810">
    <property type="entry name" value="UBCc_BIRC6"/>
    <property type="match status" value="1"/>
</dbReference>
<keyword evidence="4" id="KW-1185">Reference proteome</keyword>
<dbReference type="Gene3D" id="3.10.110.10">
    <property type="entry name" value="Ubiquitin Conjugating Enzyme"/>
    <property type="match status" value="1"/>
</dbReference>
<dbReference type="GO" id="GO:0005634">
    <property type="term" value="C:nucleus"/>
    <property type="evidence" value="ECO:0007669"/>
    <property type="project" value="TreeGrafter"/>
</dbReference>
<evidence type="ECO:0000313" key="6">
    <source>
        <dbReference type="WBParaSite" id="TCONS_00007754.p1"/>
    </source>
</evidence>
<sequence length="677" mass="78314">MPANNNNDESFFGKKKIFALVNGSRAVILSTGMLIGRAVMGTATSTIGNQNTEEEICISERLLRMLDQKPLKMATMLKLTRIINDASPEEKIEFFKNGVIRKVCTLLIEEGDIKINNYKCLSKANSNPESMDKRKQKKRHNSITTLTIRGIGYGTGSTRSRWDVEKAIEERMTKEEHIIWLLNALTAFLYKSYNDNSLLDITTFAKTDFSYLKPEICKEIYDTKVLMLFDYHLTNDSIFDISERVDLFEAIFETISVMSMIPNFIQYIVYPLYKDGKSISKELIPTFRHTLQTYPNLFKRQMITPDYRLIEFIKNVEKYSKMIMSASREFERLLPVEERIKTSTGKRNDSDENRLLTPKVIENFSEVGKQLSPENIIELNKVYSKVMSEWVMQSYRFVDNDGKLIVPFTYAKDVKNVNPFAGALRERTKRIAKELASMVNSLPQNASNSIFVCVDESRCDIIKVLISGPDDTPYENGLFEFDVFFPTSYPFSPPKCSFLTTGNGNVRFNPNLYNDGKICLSILGTWEGRPEEKWSPYCSLLQVLISIQGLIFVKEPYFNEPGFEKYRGTEKGDSFSKKYNLQIEHATITYAIRDQIIQPSKHFESVIRRHFWLKRHAIIKQAHRWVVEMRKEIADMNKPSKKRDSFCFDTVYNPVVQEKVIQQLISELTNMKCPIEV</sequence>